<evidence type="ECO:0000313" key="1">
    <source>
        <dbReference type="EMBL" id="CAB4155015.1"/>
    </source>
</evidence>
<reference evidence="1" key="1">
    <citation type="submission" date="2020-04" db="EMBL/GenBank/DDBJ databases">
        <authorList>
            <person name="Chiriac C."/>
            <person name="Salcher M."/>
            <person name="Ghai R."/>
            <person name="Kavagutti S V."/>
        </authorList>
    </citation>
    <scope>NUCLEOTIDE SEQUENCE</scope>
</reference>
<organism evidence="1">
    <name type="scientific">uncultured Caudovirales phage</name>
    <dbReference type="NCBI Taxonomy" id="2100421"/>
    <lineage>
        <taxon>Viruses</taxon>
        <taxon>Duplodnaviria</taxon>
        <taxon>Heunggongvirae</taxon>
        <taxon>Uroviricota</taxon>
        <taxon>Caudoviricetes</taxon>
        <taxon>Peduoviridae</taxon>
        <taxon>Maltschvirus</taxon>
        <taxon>Maltschvirus maltsch</taxon>
    </lineage>
</organism>
<gene>
    <name evidence="1" type="ORF">UFOVP649_58</name>
</gene>
<proteinExistence type="predicted"/>
<dbReference type="EMBL" id="LR796624">
    <property type="protein sequence ID" value="CAB4155015.1"/>
    <property type="molecule type" value="Genomic_DNA"/>
</dbReference>
<sequence length="107" mass="12222">MVSFFHGQRRPPLLFPMDKTAFIQKFIANAGSSIVSVQFYKADGMVRTIQFNPRDRQEIKGTGTPTTKTNIVRCRDFRQAKQGNAAWRSFDTERVISIQANGQHVFI</sequence>
<protein>
    <submittedName>
        <fullName evidence="1">Uncharacterized protein</fullName>
    </submittedName>
</protein>
<accession>A0A6J5NCW1</accession>
<name>A0A6J5NCW1_9CAUD</name>